<evidence type="ECO:0000256" key="1">
    <source>
        <dbReference type="SAM" id="Phobius"/>
    </source>
</evidence>
<keyword evidence="1" id="KW-1133">Transmembrane helix</keyword>
<dbReference type="RefSeq" id="WP_118221398.1">
    <property type="nucleotide sequence ID" value="NZ_JADNIJ010000011.1"/>
</dbReference>
<dbReference type="Gene3D" id="2.60.40.10">
    <property type="entry name" value="Immunoglobulins"/>
    <property type="match status" value="1"/>
</dbReference>
<comment type="caution">
    <text evidence="2">The sequence shown here is derived from an EMBL/GenBank/DDBJ whole genome shotgun (WGS) entry which is preliminary data.</text>
</comment>
<dbReference type="Proteomes" id="UP000285650">
    <property type="component" value="Unassembled WGS sequence"/>
</dbReference>
<dbReference type="AlphaFoldDB" id="A0A414LGM5"/>
<dbReference type="InterPro" id="IPR013783">
    <property type="entry name" value="Ig-like_fold"/>
</dbReference>
<keyword evidence="1" id="KW-0812">Transmembrane</keyword>
<evidence type="ECO:0000313" key="3">
    <source>
        <dbReference type="Proteomes" id="UP000285650"/>
    </source>
</evidence>
<reference evidence="2 3" key="1">
    <citation type="submission" date="2018-08" db="EMBL/GenBank/DDBJ databases">
        <title>A genome reference for cultivated species of the human gut microbiota.</title>
        <authorList>
            <person name="Zou Y."/>
            <person name="Xue W."/>
            <person name="Luo G."/>
        </authorList>
    </citation>
    <scope>NUCLEOTIDE SEQUENCE [LARGE SCALE GENOMIC DNA]</scope>
    <source>
        <strain evidence="2 3">AM27-17</strain>
    </source>
</reference>
<name>A0A414LGM5_9BACE</name>
<evidence type="ECO:0000313" key="2">
    <source>
        <dbReference type="EMBL" id="RHE93798.1"/>
    </source>
</evidence>
<dbReference type="EMBL" id="QSKV01000003">
    <property type="protein sequence ID" value="RHE93798.1"/>
    <property type="molecule type" value="Genomic_DNA"/>
</dbReference>
<keyword evidence="1" id="KW-0472">Membrane</keyword>
<feature type="transmembrane region" description="Helical" evidence="1">
    <location>
        <begin position="37"/>
        <end position="57"/>
    </location>
</feature>
<accession>A0A414LGM5</accession>
<dbReference type="CDD" id="cd14948">
    <property type="entry name" value="BACON"/>
    <property type="match status" value="1"/>
</dbReference>
<gene>
    <name evidence="2" type="ORF">DW712_06985</name>
</gene>
<dbReference type="InterPro" id="IPR024361">
    <property type="entry name" value="BACON"/>
</dbReference>
<sequence>MEMKNCNKCGIGNPDDAVFCRNCGSKWKEKIRKKNPFWRILLIIALLSGVCWLIWYLSMPSYIRAEKSYVTLDPTGGTKTIFVYTDADYDDWSVNCYYSSWITVEKTTYGISISYDANETDDTRTAAITMYTYGRYFSDRIELTQGPDNSIRGSIEKVWVDYNAYDEYDRSGIRIHVKFSVKNMKGVKGQCAAYFYNSETSTALNDYNGSYCTVDDKVAVSKNFTPSYDSSKWDDFKLFIPDDELHLSPGDWKLYFNVRISDDSKNKTLCNSDKHGFSFNKAY</sequence>
<protein>
    <submittedName>
        <fullName evidence="2">Uncharacterized protein</fullName>
    </submittedName>
</protein>
<organism evidence="2 3">
    <name type="scientific">Bacteroides intestinalis</name>
    <dbReference type="NCBI Taxonomy" id="329854"/>
    <lineage>
        <taxon>Bacteria</taxon>
        <taxon>Pseudomonadati</taxon>
        <taxon>Bacteroidota</taxon>
        <taxon>Bacteroidia</taxon>
        <taxon>Bacteroidales</taxon>
        <taxon>Bacteroidaceae</taxon>
        <taxon>Bacteroides</taxon>
    </lineage>
</organism>
<proteinExistence type="predicted"/>